<dbReference type="GO" id="GO:0031405">
    <property type="term" value="F:lipoic acid binding"/>
    <property type="evidence" value="ECO:0007669"/>
    <property type="project" value="TreeGrafter"/>
</dbReference>
<dbReference type="eggNOG" id="COG0508">
    <property type="taxonomic scope" value="Bacteria"/>
</dbReference>
<dbReference type="SUPFAM" id="SSF51230">
    <property type="entry name" value="Single hybrid motif"/>
    <property type="match status" value="2"/>
</dbReference>
<gene>
    <name evidence="13" type="primary">aceF</name>
    <name evidence="13" type="ORF">NOR51B_238</name>
</gene>
<feature type="compositionally biased region" description="Low complexity" evidence="10">
    <location>
        <begin position="234"/>
        <end position="258"/>
    </location>
</feature>
<dbReference type="Pfam" id="PF00198">
    <property type="entry name" value="2-oxoacid_dh"/>
    <property type="match status" value="1"/>
</dbReference>
<dbReference type="GO" id="GO:0005737">
    <property type="term" value="C:cytoplasm"/>
    <property type="evidence" value="ECO:0007669"/>
    <property type="project" value="TreeGrafter"/>
</dbReference>
<reference evidence="14" key="1">
    <citation type="journal article" date="2013" name="BMC Microbiol.">
        <title>Taxonomy and evolution of bacteriochlorophyll a-containing members of the OM60/NOR5 clade of marine gammaproteobacteria: description of Luminiphilus syltensis gen. nov., sp. nov., reclassification of Haliea rubra as Pseudohaliea rubra gen. nov., comb. nov., and emendation of Chromatocurvus halotolerans.</title>
        <authorList>
            <person name="Spring S."/>
            <person name="Riedel T."/>
            <person name="Sproer C."/>
            <person name="Yan S."/>
            <person name="Harder J."/>
            <person name="Fuchs B.M."/>
        </authorList>
    </citation>
    <scope>NUCLEOTIDE SEQUENCE [LARGE SCALE GENOMIC DNA]</scope>
    <source>
        <strain evidence="14">NOR51-B</strain>
    </source>
</reference>
<dbReference type="SUPFAM" id="SSF52777">
    <property type="entry name" value="CoA-dependent acyltransferases"/>
    <property type="match status" value="1"/>
</dbReference>
<comment type="cofactor">
    <cofactor evidence="1 9">
        <name>(R)-lipoate</name>
        <dbReference type="ChEBI" id="CHEBI:83088"/>
    </cofactor>
</comment>
<comment type="similarity">
    <text evidence="2 9">Belongs to the 2-oxoacid dehydrogenase family.</text>
</comment>
<protein>
    <recommendedName>
        <fullName evidence="9">Dihydrolipoamide acetyltransferase component of pyruvate dehydrogenase complex</fullName>
        <ecNumber evidence="9">2.3.1.-</ecNumber>
    </recommendedName>
</protein>
<dbReference type="GO" id="GO:0004742">
    <property type="term" value="F:dihydrolipoyllysine-residue acetyltransferase activity"/>
    <property type="evidence" value="ECO:0007669"/>
    <property type="project" value="UniProtKB-EC"/>
</dbReference>
<evidence type="ECO:0000256" key="1">
    <source>
        <dbReference type="ARBA" id="ARBA00001938"/>
    </source>
</evidence>
<dbReference type="PROSITE" id="PS50968">
    <property type="entry name" value="BIOTINYL_LIPOYL"/>
    <property type="match status" value="2"/>
</dbReference>
<evidence type="ECO:0000256" key="3">
    <source>
        <dbReference type="ARBA" id="ARBA00011484"/>
    </source>
</evidence>
<dbReference type="STRING" id="565045.NOR51B_238"/>
<dbReference type="InterPro" id="IPR001078">
    <property type="entry name" value="2-oxoacid_DH_actylTfrase"/>
</dbReference>
<dbReference type="OrthoDB" id="9805770at2"/>
<evidence type="ECO:0000256" key="9">
    <source>
        <dbReference type="RuleBase" id="RU003423"/>
    </source>
</evidence>
<dbReference type="Proteomes" id="UP000004699">
    <property type="component" value="Unassembled WGS sequence"/>
</dbReference>
<sequence>MSKTNITVPDIGGAEGAEVVEVLVAVGDAIEQEQSLIVLESDKASMEIPSSHSGTVVELKVAVGDALSEGDIILVADTGESASAAEPSEADTEADTEAAPSDNESAPETASKDAEEDAAEEGADDAPAEDQERLVPVPDIGTDDDVELIEIVVAEGDAVEEGDSLVVLESDKASMEVPAPEAGVVTEILVKSGEQVRQGTDIVRLRVKAASPATPEPKPGSPEEPAKPDDTAVESTPPAASQSAAEPAAEPAAGPATADSSTGDLAYAGPAVRKLAREFGIDLGNVEGSGPKSRILKEDLHQFVSGSLKKEPGGPAGAGIPQVPGTDFAKFGEVDAQPRSRLDKLTAANMQRAWLNVPHVTQFDDADITDLETFRKSLKAEAEQRGTRITPIPFLLKACAAALNAHPKLKSSLADGGDTLVHRAYCHIGMAVDTPAGLVVPVVRDVDKKSLWELAEEVIELATLARDKKLRPDQMQGGVFSVSSLGNIGGKGFTPIVNTPEVAILGVSRASEQPVWDGAQFVPRTLLPLSLSYDHRVVNGGDAGRFLTDLVGLLGDLRRILL</sequence>
<comment type="catalytic activity">
    <reaction evidence="8">
        <text>N(6)-[(R)-dihydrolipoyl]-L-lysyl-[protein] + acetyl-CoA = N(6)-[(R)-S(8)-acetyldihydrolipoyl]-L-lysyl-[protein] + CoA</text>
        <dbReference type="Rhea" id="RHEA:17017"/>
        <dbReference type="Rhea" id="RHEA-COMP:10475"/>
        <dbReference type="Rhea" id="RHEA-COMP:10478"/>
        <dbReference type="ChEBI" id="CHEBI:57287"/>
        <dbReference type="ChEBI" id="CHEBI:57288"/>
        <dbReference type="ChEBI" id="CHEBI:83100"/>
        <dbReference type="ChEBI" id="CHEBI:83111"/>
        <dbReference type="EC" id="2.3.1.12"/>
    </reaction>
</comment>
<dbReference type="InterPro" id="IPR003016">
    <property type="entry name" value="2-oxoA_DH_lipoyl-BS"/>
</dbReference>
<dbReference type="EC" id="2.3.1.-" evidence="9"/>
<dbReference type="EMBL" id="DS999411">
    <property type="protein sequence ID" value="EED34301.1"/>
    <property type="molecule type" value="Genomic_DNA"/>
</dbReference>
<dbReference type="PROSITE" id="PS00189">
    <property type="entry name" value="LIPOYL"/>
    <property type="match status" value="2"/>
</dbReference>
<evidence type="ECO:0000256" key="2">
    <source>
        <dbReference type="ARBA" id="ARBA00007317"/>
    </source>
</evidence>
<feature type="region of interest" description="Disordered" evidence="10">
    <location>
        <begin position="209"/>
        <end position="264"/>
    </location>
</feature>
<evidence type="ECO:0000256" key="7">
    <source>
        <dbReference type="ARBA" id="ARBA00025211"/>
    </source>
</evidence>
<evidence type="ECO:0000256" key="6">
    <source>
        <dbReference type="ARBA" id="ARBA00023315"/>
    </source>
</evidence>
<evidence type="ECO:0000313" key="13">
    <source>
        <dbReference type="EMBL" id="EED34301.1"/>
    </source>
</evidence>
<dbReference type="RefSeq" id="WP_009019049.1">
    <property type="nucleotide sequence ID" value="NZ_DS999411.1"/>
</dbReference>
<dbReference type="PANTHER" id="PTHR43178:SF2">
    <property type="entry name" value="DIHYDROLIPOYLLYSINE-RESIDUE ACETYLTRANSFERASE COMPONENT OF PYRUVATE DEHYDROGENASE COMPLEX"/>
    <property type="match status" value="1"/>
</dbReference>
<evidence type="ECO:0000256" key="4">
    <source>
        <dbReference type="ARBA" id="ARBA00022679"/>
    </source>
</evidence>
<dbReference type="Gene3D" id="4.10.320.10">
    <property type="entry name" value="E3-binding domain"/>
    <property type="match status" value="1"/>
</dbReference>
<evidence type="ECO:0000256" key="5">
    <source>
        <dbReference type="ARBA" id="ARBA00022823"/>
    </source>
</evidence>
<comment type="subunit">
    <text evidence="3">Forms a 24-polypeptide structural core with octahedral symmetry.</text>
</comment>
<dbReference type="InterPro" id="IPR011053">
    <property type="entry name" value="Single_hybrid_motif"/>
</dbReference>
<dbReference type="FunFam" id="3.30.559.10:FF:000004">
    <property type="entry name" value="Acetyltransferase component of pyruvate dehydrogenase complex"/>
    <property type="match status" value="1"/>
</dbReference>
<name>B8KWX1_9GAMM</name>
<keyword evidence="6 9" id="KW-0012">Acyltransferase</keyword>
<keyword evidence="13" id="KW-0670">Pyruvate</keyword>
<organism evidence="13 14">
    <name type="scientific">Luminiphilus syltensis NOR5-1B</name>
    <dbReference type="NCBI Taxonomy" id="565045"/>
    <lineage>
        <taxon>Bacteria</taxon>
        <taxon>Pseudomonadati</taxon>
        <taxon>Pseudomonadota</taxon>
        <taxon>Gammaproteobacteria</taxon>
        <taxon>Cellvibrionales</taxon>
        <taxon>Halieaceae</taxon>
        <taxon>Luminiphilus</taxon>
    </lineage>
</organism>
<feature type="compositionally biased region" description="Acidic residues" evidence="10">
    <location>
        <begin position="114"/>
        <end position="129"/>
    </location>
</feature>
<evidence type="ECO:0000256" key="10">
    <source>
        <dbReference type="SAM" id="MobiDB-lite"/>
    </source>
</evidence>
<dbReference type="InterPro" id="IPR023213">
    <property type="entry name" value="CAT-like_dom_sf"/>
</dbReference>
<dbReference type="InterPro" id="IPR050743">
    <property type="entry name" value="2-oxoacid_DH_E2_comp"/>
</dbReference>
<dbReference type="InterPro" id="IPR000089">
    <property type="entry name" value="Biotin_lipoyl"/>
</dbReference>
<evidence type="ECO:0000259" key="12">
    <source>
        <dbReference type="PROSITE" id="PS51826"/>
    </source>
</evidence>
<proteinExistence type="inferred from homology"/>
<evidence type="ECO:0000259" key="11">
    <source>
        <dbReference type="PROSITE" id="PS50968"/>
    </source>
</evidence>
<keyword evidence="14" id="KW-1185">Reference proteome</keyword>
<comment type="function">
    <text evidence="7">The pyruvate dehydrogenase complex catalyzes the overall conversion of pyruvate to acetyl-CoA and CO(2). It contains multiple copies of three enzymatic components: pyruvate dehydrogenase (E1), dihydrolipoamide acetyltransferase (E2) and lipoamide dehydrogenase (E3).</text>
</comment>
<feature type="region of interest" description="Disordered" evidence="10">
    <location>
        <begin position="80"/>
        <end position="141"/>
    </location>
</feature>
<dbReference type="Gene3D" id="2.40.50.100">
    <property type="match status" value="2"/>
</dbReference>
<dbReference type="AlphaFoldDB" id="B8KWX1"/>
<evidence type="ECO:0000256" key="8">
    <source>
        <dbReference type="ARBA" id="ARBA00048370"/>
    </source>
</evidence>
<dbReference type="InterPro" id="IPR036625">
    <property type="entry name" value="E3-bd_dom_sf"/>
</dbReference>
<dbReference type="HOGENOM" id="CLU_016733_10_0_6"/>
<dbReference type="CDD" id="cd06849">
    <property type="entry name" value="lipoyl_domain"/>
    <property type="match status" value="2"/>
</dbReference>
<feature type="domain" description="Lipoyl-binding" evidence="11">
    <location>
        <begin position="3"/>
        <end position="77"/>
    </location>
</feature>
<dbReference type="Pfam" id="PF02817">
    <property type="entry name" value="E3_binding"/>
    <property type="match status" value="1"/>
</dbReference>
<dbReference type="PROSITE" id="PS51826">
    <property type="entry name" value="PSBD"/>
    <property type="match status" value="1"/>
</dbReference>
<keyword evidence="4 9" id="KW-0808">Transferase</keyword>
<dbReference type="Gene3D" id="3.30.559.10">
    <property type="entry name" value="Chloramphenicol acetyltransferase-like domain"/>
    <property type="match status" value="1"/>
</dbReference>
<feature type="domain" description="Peripheral subunit-binding (PSBD)" evidence="12">
    <location>
        <begin position="267"/>
        <end position="304"/>
    </location>
</feature>
<accession>B8KWX1</accession>
<dbReference type="Pfam" id="PF00364">
    <property type="entry name" value="Biotin_lipoyl"/>
    <property type="match status" value="2"/>
</dbReference>
<keyword evidence="5 9" id="KW-0450">Lipoyl</keyword>
<dbReference type="SUPFAM" id="SSF47005">
    <property type="entry name" value="Peripheral subunit-binding domain of 2-oxo acid dehydrogenase complex"/>
    <property type="match status" value="1"/>
</dbReference>
<feature type="domain" description="Lipoyl-binding" evidence="11">
    <location>
        <begin position="132"/>
        <end position="206"/>
    </location>
</feature>
<dbReference type="InterPro" id="IPR004167">
    <property type="entry name" value="PSBD"/>
</dbReference>
<dbReference type="PANTHER" id="PTHR43178">
    <property type="entry name" value="DIHYDROLIPOAMIDE ACETYLTRANSFERASE COMPONENT OF PYRUVATE DEHYDROGENASE COMPLEX"/>
    <property type="match status" value="1"/>
</dbReference>
<evidence type="ECO:0000313" key="14">
    <source>
        <dbReference type="Proteomes" id="UP000004699"/>
    </source>
</evidence>
<dbReference type="GO" id="GO:0006086">
    <property type="term" value="P:pyruvate decarboxylation to acetyl-CoA"/>
    <property type="evidence" value="ECO:0007669"/>
    <property type="project" value="TreeGrafter"/>
</dbReference>